<dbReference type="InterPro" id="IPR017939">
    <property type="entry name" value="G-Glutamylcylcotransferase"/>
</dbReference>
<sequence>MLTTSFFTKLLVIILVHRVVMGKFFYYFAYGSNLLKERIRVQNKGAEYECNGVLKNFLLNFVATPYSSRWHGGIATITEKPGAEVHGCVWRVPDEFSGELDKQEIGYHRLTVPIECANKTIQCRTYQYSNKTAPPAPPSPHYKTVIIAGAIEHSLPESYIKGLKEIPDNGYKGRVAVDLDVIKHLNQ</sequence>
<keyword evidence="5" id="KW-1133">Transmembrane helix</keyword>
<dbReference type="Gene3D" id="3.10.490.10">
    <property type="entry name" value="Gamma-glutamyl cyclotransferase-like"/>
    <property type="match status" value="1"/>
</dbReference>
<dbReference type="PANTHER" id="PTHR12935">
    <property type="entry name" value="GAMMA-GLUTAMYLCYCLOTRANSFERASE"/>
    <property type="match status" value="1"/>
</dbReference>
<dbReference type="PANTHER" id="PTHR12935:SF0">
    <property type="entry name" value="GAMMA-GLUTAMYLCYCLOTRANSFERASE"/>
    <property type="match status" value="1"/>
</dbReference>
<accession>A0A7I4Y1U4</accession>
<keyword evidence="6" id="KW-1185">Reference proteome</keyword>
<evidence type="ECO:0000256" key="1">
    <source>
        <dbReference type="ARBA" id="ARBA00012346"/>
    </source>
</evidence>
<dbReference type="InterPro" id="IPR036568">
    <property type="entry name" value="GGCT-like_sf"/>
</dbReference>
<dbReference type="InterPro" id="IPR013024">
    <property type="entry name" value="GGCT-like"/>
</dbReference>
<dbReference type="GO" id="GO:0003839">
    <property type="term" value="F:gamma-glutamylcyclotransferase activity"/>
    <property type="evidence" value="ECO:0007669"/>
    <property type="project" value="UniProtKB-EC"/>
</dbReference>
<keyword evidence="5" id="KW-0472">Membrane</keyword>
<evidence type="ECO:0000256" key="2">
    <source>
        <dbReference type="ARBA" id="ARBA00023239"/>
    </source>
</evidence>
<feature type="binding site" evidence="4">
    <location>
        <begin position="27"/>
        <end position="32"/>
    </location>
    <ligand>
        <name>substrate</name>
    </ligand>
</feature>
<dbReference type="WBParaSite" id="HCON_00040040-00001">
    <property type="protein sequence ID" value="HCON_00040040-00001"/>
    <property type="gene ID" value="HCON_00040040"/>
</dbReference>
<dbReference type="AlphaFoldDB" id="A0A7I4Y1U4"/>
<evidence type="ECO:0000256" key="3">
    <source>
        <dbReference type="PIRSR" id="PIRSR617939-1"/>
    </source>
</evidence>
<feature type="transmembrane region" description="Helical" evidence="5">
    <location>
        <begin position="6"/>
        <end position="30"/>
    </location>
</feature>
<evidence type="ECO:0000256" key="4">
    <source>
        <dbReference type="PIRSR" id="PIRSR617939-2"/>
    </source>
</evidence>
<dbReference type="OMA" id="QPEGNVH"/>
<evidence type="ECO:0000313" key="6">
    <source>
        <dbReference type="Proteomes" id="UP000025227"/>
    </source>
</evidence>
<dbReference type="Pfam" id="PF13772">
    <property type="entry name" value="AIG2_2"/>
    <property type="match status" value="1"/>
</dbReference>
<proteinExistence type="predicted"/>
<reference evidence="7" key="1">
    <citation type="submission" date="2020-12" db="UniProtKB">
        <authorList>
            <consortium name="WormBaseParasite"/>
        </authorList>
    </citation>
    <scope>IDENTIFICATION</scope>
    <source>
        <strain evidence="7">MHco3</strain>
    </source>
</reference>
<dbReference type="Proteomes" id="UP000025227">
    <property type="component" value="Unplaced"/>
</dbReference>
<feature type="binding site" evidence="4">
    <location>
        <position position="142"/>
    </location>
    <ligand>
        <name>substrate</name>
    </ligand>
</feature>
<keyword evidence="5" id="KW-0812">Transmembrane</keyword>
<dbReference type="OrthoDB" id="2924818at2759"/>
<feature type="active site" description="Proton acceptor" evidence="3">
    <location>
        <position position="104"/>
    </location>
</feature>
<dbReference type="CDD" id="cd06661">
    <property type="entry name" value="GGCT_like"/>
    <property type="match status" value="1"/>
</dbReference>
<keyword evidence="2" id="KW-0456">Lyase</keyword>
<dbReference type="SUPFAM" id="SSF110857">
    <property type="entry name" value="Gamma-glutamyl cyclotransferase-like"/>
    <property type="match status" value="1"/>
</dbReference>
<evidence type="ECO:0000256" key="5">
    <source>
        <dbReference type="SAM" id="Phobius"/>
    </source>
</evidence>
<protein>
    <recommendedName>
        <fullName evidence="1">gamma-glutamylcyclotransferase</fullName>
        <ecNumber evidence="1">4.3.2.9</ecNumber>
    </recommendedName>
</protein>
<dbReference type="EC" id="4.3.2.9" evidence="1"/>
<organism evidence="6 7">
    <name type="scientific">Haemonchus contortus</name>
    <name type="common">Barber pole worm</name>
    <dbReference type="NCBI Taxonomy" id="6289"/>
    <lineage>
        <taxon>Eukaryota</taxon>
        <taxon>Metazoa</taxon>
        <taxon>Ecdysozoa</taxon>
        <taxon>Nematoda</taxon>
        <taxon>Chromadorea</taxon>
        <taxon>Rhabditida</taxon>
        <taxon>Rhabditina</taxon>
        <taxon>Rhabditomorpha</taxon>
        <taxon>Strongyloidea</taxon>
        <taxon>Trichostrongylidae</taxon>
        <taxon>Haemonchus</taxon>
    </lineage>
</organism>
<name>A0A7I4Y1U4_HAECO</name>
<evidence type="ECO:0000313" key="7">
    <source>
        <dbReference type="WBParaSite" id="HCON_00040040-00001"/>
    </source>
</evidence>